<dbReference type="RefSeq" id="WP_343960804.1">
    <property type="nucleotide sequence ID" value="NZ_BAAAKZ010000009.1"/>
</dbReference>
<organism evidence="2 3">
    <name type="scientific">Leucobacter albus</name>
    <dbReference type="NCBI Taxonomy" id="272210"/>
    <lineage>
        <taxon>Bacteria</taxon>
        <taxon>Bacillati</taxon>
        <taxon>Actinomycetota</taxon>
        <taxon>Actinomycetes</taxon>
        <taxon>Micrococcales</taxon>
        <taxon>Microbacteriaceae</taxon>
        <taxon>Leucobacter</taxon>
    </lineage>
</organism>
<comment type="caution">
    <text evidence="2">The sequence shown here is derived from an EMBL/GenBank/DDBJ whole genome shotgun (WGS) entry which is preliminary data.</text>
</comment>
<feature type="region of interest" description="Disordered" evidence="1">
    <location>
        <begin position="107"/>
        <end position="131"/>
    </location>
</feature>
<name>A0ABW3TRV4_9MICO</name>
<accession>A0ABW3TRV4</accession>
<dbReference type="Proteomes" id="UP001597181">
    <property type="component" value="Unassembled WGS sequence"/>
</dbReference>
<evidence type="ECO:0008006" key="4">
    <source>
        <dbReference type="Google" id="ProtNLM"/>
    </source>
</evidence>
<evidence type="ECO:0000256" key="1">
    <source>
        <dbReference type="SAM" id="MobiDB-lite"/>
    </source>
</evidence>
<keyword evidence="3" id="KW-1185">Reference proteome</keyword>
<dbReference type="EMBL" id="JBHTLY010000007">
    <property type="protein sequence ID" value="MFD1203024.1"/>
    <property type="molecule type" value="Genomic_DNA"/>
</dbReference>
<reference evidence="3" key="1">
    <citation type="journal article" date="2019" name="Int. J. Syst. Evol. Microbiol.">
        <title>The Global Catalogue of Microorganisms (GCM) 10K type strain sequencing project: providing services to taxonomists for standard genome sequencing and annotation.</title>
        <authorList>
            <consortium name="The Broad Institute Genomics Platform"/>
            <consortium name="The Broad Institute Genome Sequencing Center for Infectious Disease"/>
            <person name="Wu L."/>
            <person name="Ma J."/>
        </authorList>
    </citation>
    <scope>NUCLEOTIDE SEQUENCE [LARGE SCALE GENOMIC DNA]</scope>
    <source>
        <strain evidence="3">CCUG 50213</strain>
    </source>
</reference>
<protein>
    <recommendedName>
        <fullName evidence="4">Terminase small subunit</fullName>
    </recommendedName>
</protein>
<evidence type="ECO:0000313" key="3">
    <source>
        <dbReference type="Proteomes" id="UP001597181"/>
    </source>
</evidence>
<gene>
    <name evidence="2" type="ORF">ACFQ3U_14080</name>
</gene>
<proteinExistence type="predicted"/>
<sequence>MSQVDAFTPGGFMAAKKTAGPQFASADARELWSETTETYAMAAHEKLILKGACSALDKIAALEDELEGADLMSKGSMGQDVANPLLGELRQTQAAFDRAMKQLALPDVDGEDAGASRSSSAREAAAARWGT</sequence>
<feature type="compositionally biased region" description="Low complexity" evidence="1">
    <location>
        <begin position="113"/>
        <end position="131"/>
    </location>
</feature>
<evidence type="ECO:0000313" key="2">
    <source>
        <dbReference type="EMBL" id="MFD1203024.1"/>
    </source>
</evidence>